<feature type="transmembrane region" description="Helical" evidence="8">
    <location>
        <begin position="83"/>
        <end position="99"/>
    </location>
</feature>
<feature type="transmembrane region" description="Helical" evidence="8">
    <location>
        <begin position="172"/>
        <end position="192"/>
    </location>
</feature>
<dbReference type="RefSeq" id="WP_008851945.1">
    <property type="nucleotide sequence ID" value="NZ_AGQV01000005.1"/>
</dbReference>
<dbReference type="Proteomes" id="UP000004949">
    <property type="component" value="Unassembled WGS sequence"/>
</dbReference>
<dbReference type="eggNOG" id="COG0477">
    <property type="taxonomic scope" value="Bacteria"/>
</dbReference>
<dbReference type="PANTHER" id="PTHR23502:SF132">
    <property type="entry name" value="POLYAMINE TRANSPORTER 2-RELATED"/>
    <property type="match status" value="1"/>
</dbReference>
<accession>G6XK69</accession>
<gene>
    <name evidence="10" type="ORF">GMO_17980</name>
</gene>
<evidence type="ECO:0000256" key="1">
    <source>
        <dbReference type="ARBA" id="ARBA00004651"/>
    </source>
</evidence>
<evidence type="ECO:0000256" key="7">
    <source>
        <dbReference type="ARBA" id="ARBA00023136"/>
    </source>
</evidence>
<evidence type="ECO:0000256" key="5">
    <source>
        <dbReference type="ARBA" id="ARBA00022692"/>
    </source>
</evidence>
<dbReference type="PATRIC" id="fig|1088869.3.peg.1793"/>
<comment type="caution">
    <text evidence="10">The sequence shown here is derived from an EMBL/GenBank/DDBJ whole genome shotgun (WGS) entry which is preliminary data.</text>
</comment>
<dbReference type="InterPro" id="IPR011701">
    <property type="entry name" value="MFS"/>
</dbReference>
<dbReference type="eggNOG" id="COG2814">
    <property type="taxonomic scope" value="Bacteria"/>
</dbReference>
<evidence type="ECO:0000313" key="11">
    <source>
        <dbReference type="Proteomes" id="UP000004949"/>
    </source>
</evidence>
<name>G6XK69_9PROT</name>
<feature type="transmembrane region" description="Helical" evidence="8">
    <location>
        <begin position="317"/>
        <end position="343"/>
    </location>
</feature>
<feature type="transmembrane region" description="Helical" evidence="8">
    <location>
        <begin position="52"/>
        <end position="71"/>
    </location>
</feature>
<dbReference type="GO" id="GO:0005886">
    <property type="term" value="C:plasma membrane"/>
    <property type="evidence" value="ECO:0007669"/>
    <property type="project" value="UniProtKB-SubCell"/>
</dbReference>
<feature type="transmembrane region" description="Helical" evidence="8">
    <location>
        <begin position="105"/>
        <end position="125"/>
    </location>
</feature>
<dbReference type="InterPro" id="IPR020846">
    <property type="entry name" value="MFS_dom"/>
</dbReference>
<keyword evidence="7 8" id="KW-0472">Membrane</keyword>
<feature type="transmembrane region" description="Helical" evidence="8">
    <location>
        <begin position="292"/>
        <end position="311"/>
    </location>
</feature>
<feature type="transmembrane region" description="Helical" evidence="8">
    <location>
        <begin position="253"/>
        <end position="271"/>
    </location>
</feature>
<reference evidence="10 11" key="1">
    <citation type="submission" date="2011-10" db="EMBL/GenBank/DDBJ databases">
        <title>Genome sequence of Gluconobacter morbifer G707, isolated from Drosophila gut.</title>
        <authorList>
            <person name="Lee W.-J."/>
            <person name="Kim E.-K."/>
        </authorList>
    </citation>
    <scope>NUCLEOTIDE SEQUENCE [LARGE SCALE GENOMIC DNA]</scope>
    <source>
        <strain evidence="10 11">G707</strain>
    </source>
</reference>
<dbReference type="GO" id="GO:0042910">
    <property type="term" value="F:xenobiotic transmembrane transporter activity"/>
    <property type="evidence" value="ECO:0007669"/>
    <property type="project" value="InterPro"/>
</dbReference>
<evidence type="ECO:0000256" key="6">
    <source>
        <dbReference type="ARBA" id="ARBA00022989"/>
    </source>
</evidence>
<keyword evidence="3 8" id="KW-0813">Transport</keyword>
<keyword evidence="6 8" id="KW-1133">Transmembrane helix</keyword>
<proteinExistence type="inferred from homology"/>
<dbReference type="EMBL" id="AGQV01000005">
    <property type="protein sequence ID" value="EHH68031.1"/>
    <property type="molecule type" value="Genomic_DNA"/>
</dbReference>
<feature type="transmembrane region" description="Helical" evidence="8">
    <location>
        <begin position="355"/>
        <end position="375"/>
    </location>
</feature>
<evidence type="ECO:0000259" key="9">
    <source>
        <dbReference type="PROSITE" id="PS50850"/>
    </source>
</evidence>
<feature type="transmembrane region" description="Helical" evidence="8">
    <location>
        <begin position="146"/>
        <end position="166"/>
    </location>
</feature>
<keyword evidence="4" id="KW-1003">Cell membrane</keyword>
<dbReference type="Gene3D" id="1.20.1720.10">
    <property type="entry name" value="Multidrug resistance protein D"/>
    <property type="match status" value="1"/>
</dbReference>
<keyword evidence="11" id="KW-1185">Reference proteome</keyword>
<evidence type="ECO:0000256" key="2">
    <source>
        <dbReference type="ARBA" id="ARBA00006236"/>
    </source>
</evidence>
<dbReference type="PANTHER" id="PTHR23502">
    <property type="entry name" value="MAJOR FACILITATOR SUPERFAMILY"/>
    <property type="match status" value="1"/>
</dbReference>
<comment type="subcellular location">
    <subcellularLocation>
        <location evidence="8">Cell inner membrane</location>
        <topology evidence="8">Multi-pass membrane protein</topology>
    </subcellularLocation>
    <subcellularLocation>
        <location evidence="1">Cell membrane</location>
        <topology evidence="1">Multi-pass membrane protein</topology>
    </subcellularLocation>
</comment>
<dbReference type="NCBIfam" id="TIGR00710">
    <property type="entry name" value="efflux_Bcr_CflA"/>
    <property type="match status" value="1"/>
</dbReference>
<dbReference type="InterPro" id="IPR036259">
    <property type="entry name" value="MFS_trans_sf"/>
</dbReference>
<feature type="domain" description="Major facilitator superfamily (MFS) profile" evidence="9">
    <location>
        <begin position="18"/>
        <end position="414"/>
    </location>
</feature>
<dbReference type="PROSITE" id="PS50850">
    <property type="entry name" value="MFS"/>
    <property type="match status" value="1"/>
</dbReference>
<dbReference type="CDD" id="cd17320">
    <property type="entry name" value="MFS_MdfA_MDR_like"/>
    <property type="match status" value="1"/>
</dbReference>
<keyword evidence="5 8" id="KW-0812">Transmembrane</keyword>
<sequence>MPVPPPSETPRFELNAVHRLLIGLIFILGPVSTDMYLPAFPMLEHDLGHGPGSAQLTLTCWLAGLAIGQFALGPFCDRFGRRLPLLLGLVVYSIVSALLAVTTNFHLFCLLRFIAALGGAASSVAPRAMVRDVATGTAGVKLMSQLMLIFGLGPLLAPSIGSFLLDLGHWRLIFWSNAGFGVLLFFGTLMLLPDTLPQDRRFALPFSGIVARYRDLISEPLFCSSAMVVSFGTFTMFAYLSNAPALFEGILHFSPHLFAIFFGLNGIGFIIGSQVNARLAHRVLFTRLMESGMLAVLVFSTLGLLICIAGLAGPADPWLLCAMIWCTTFSLGFIGPNAGILALTHHGHQAGSASALMGTLNWTVAGMAGVIMSLLPVHWVGSTSVGMMIGITGCWISDLWRRRLDPESYLSVRN</sequence>
<feature type="transmembrane region" description="Helical" evidence="8">
    <location>
        <begin position="20"/>
        <end position="40"/>
    </location>
</feature>
<keyword evidence="8" id="KW-0997">Cell inner membrane</keyword>
<dbReference type="GO" id="GO:1990961">
    <property type="term" value="P:xenobiotic detoxification by transmembrane export across the plasma membrane"/>
    <property type="evidence" value="ECO:0007669"/>
    <property type="project" value="InterPro"/>
</dbReference>
<organism evidence="10 11">
    <name type="scientific">Gluconobacter morbifer G707</name>
    <dbReference type="NCBI Taxonomy" id="1088869"/>
    <lineage>
        <taxon>Bacteria</taxon>
        <taxon>Pseudomonadati</taxon>
        <taxon>Pseudomonadota</taxon>
        <taxon>Alphaproteobacteria</taxon>
        <taxon>Acetobacterales</taxon>
        <taxon>Acetobacteraceae</taxon>
        <taxon>Gluconobacter</taxon>
    </lineage>
</organism>
<evidence type="ECO:0000256" key="4">
    <source>
        <dbReference type="ARBA" id="ARBA00022475"/>
    </source>
</evidence>
<dbReference type="Pfam" id="PF07690">
    <property type="entry name" value="MFS_1"/>
    <property type="match status" value="1"/>
</dbReference>
<dbReference type="OrthoDB" id="9800416at2"/>
<feature type="transmembrane region" description="Helical" evidence="8">
    <location>
        <begin position="381"/>
        <end position="400"/>
    </location>
</feature>
<evidence type="ECO:0000256" key="8">
    <source>
        <dbReference type="RuleBase" id="RU365088"/>
    </source>
</evidence>
<evidence type="ECO:0000313" key="10">
    <source>
        <dbReference type="EMBL" id="EHH68031.1"/>
    </source>
</evidence>
<dbReference type="AlphaFoldDB" id="G6XK69"/>
<dbReference type="InterPro" id="IPR004812">
    <property type="entry name" value="Efflux_drug-R_Bcr/CmlA"/>
</dbReference>
<evidence type="ECO:0000256" key="3">
    <source>
        <dbReference type="ARBA" id="ARBA00022448"/>
    </source>
</evidence>
<dbReference type="SUPFAM" id="SSF103473">
    <property type="entry name" value="MFS general substrate transporter"/>
    <property type="match status" value="1"/>
</dbReference>
<feature type="transmembrane region" description="Helical" evidence="8">
    <location>
        <begin position="221"/>
        <end position="241"/>
    </location>
</feature>
<protein>
    <recommendedName>
        <fullName evidence="8">Bcr/CflA family efflux transporter</fullName>
    </recommendedName>
</protein>
<comment type="similarity">
    <text evidence="2 8">Belongs to the major facilitator superfamily. Bcr/CmlA family.</text>
</comment>